<reference evidence="2" key="1">
    <citation type="submission" date="2010-05" db="EMBL/GenBank/DDBJ databases">
        <title>Complete sequence of Staphylothermus hellenicus DSM 12710.</title>
        <authorList>
            <consortium name="US DOE Joint Genome Institute"/>
            <person name="Lucas S."/>
            <person name="Copeland A."/>
            <person name="Lapidus A."/>
            <person name="Cheng J.-F."/>
            <person name="Bruce D."/>
            <person name="Goodwin L."/>
            <person name="Pitluck S."/>
            <person name="Davenport K."/>
            <person name="Detter J.C."/>
            <person name="Han C."/>
            <person name="Tapia R."/>
            <person name="Larimer F."/>
            <person name="Land M."/>
            <person name="Hauser L."/>
            <person name="Kyrpides N."/>
            <person name="Mikhailova N."/>
            <person name="Anderson I.J."/>
            <person name="Woyke T."/>
        </authorList>
    </citation>
    <scope>NUCLEOTIDE SEQUENCE [LARGE SCALE GENOMIC DNA]</scope>
    <source>
        <strain evidence="2">DSM 12710 / JCM 10830 / BK20S6-10-b1 / P8</strain>
    </source>
</reference>
<evidence type="ECO:0000313" key="1">
    <source>
        <dbReference type="EMBL" id="ADI31350.1"/>
    </source>
</evidence>
<proteinExistence type="predicted"/>
<sequence length="157" mass="18048">MTSATGLFSLNIAYIMDEQDYPDYIKLYIEPEVIFGGSARQLDYAIVDQRDPVNVLVLAEVKRIITTHNLSDYVHNSFKVFNEILKESQNYFSDNRFLVLHIHLAPWFSGETELYEVLKALDAVSIFANVSVIVSRGEDIDRFEEDLAPFLEQIIHS</sequence>
<dbReference type="EMBL" id="CP002051">
    <property type="protein sequence ID" value="ADI31350.1"/>
    <property type="molecule type" value="Genomic_DNA"/>
</dbReference>
<dbReference type="GeneID" id="9233498"/>
<name>D7DB03_STAHD</name>
<dbReference type="Proteomes" id="UP000002573">
    <property type="component" value="Chromosome"/>
</dbReference>
<dbReference type="OrthoDB" id="384563at2157"/>
<organism evidence="1 2">
    <name type="scientific">Staphylothermus hellenicus (strain DSM 12710 / JCM 10830 / BK20S6-10-b1 / P8)</name>
    <dbReference type="NCBI Taxonomy" id="591019"/>
    <lineage>
        <taxon>Archaea</taxon>
        <taxon>Thermoproteota</taxon>
        <taxon>Thermoprotei</taxon>
        <taxon>Desulfurococcales</taxon>
        <taxon>Desulfurococcaceae</taxon>
        <taxon>Staphylothermus</taxon>
    </lineage>
</organism>
<accession>D7DB03</accession>
<evidence type="ECO:0000313" key="2">
    <source>
        <dbReference type="Proteomes" id="UP000002573"/>
    </source>
</evidence>
<dbReference type="KEGG" id="shc:Shell_0209"/>
<dbReference type="RefSeq" id="WP_013142548.1">
    <property type="nucleotide sequence ID" value="NC_014205.1"/>
</dbReference>
<dbReference type="STRING" id="591019.Shell_0209"/>
<gene>
    <name evidence="1" type="ordered locus">Shell_0209</name>
</gene>
<keyword evidence="2" id="KW-1185">Reference proteome</keyword>
<reference evidence="1 2" key="2">
    <citation type="journal article" date="2011" name="Stand. Genomic Sci.">
        <title>Complete genome sequence of Staphylothermus hellenicus P8.</title>
        <authorList>
            <person name="Anderson I."/>
            <person name="Wirth R."/>
            <person name="Lucas S."/>
            <person name="Copeland A."/>
            <person name="Lapidus A."/>
            <person name="Cheng J.F."/>
            <person name="Goodwin L."/>
            <person name="Pitluck S."/>
            <person name="Davenport K."/>
            <person name="Detter J.C."/>
            <person name="Han C."/>
            <person name="Tapia R."/>
            <person name="Land M."/>
            <person name="Hauser L."/>
            <person name="Pati A."/>
            <person name="Mikhailova N."/>
            <person name="Woyke T."/>
            <person name="Klenk H.P."/>
            <person name="Kyrpides N."/>
            <person name="Ivanova N."/>
        </authorList>
    </citation>
    <scope>NUCLEOTIDE SEQUENCE [LARGE SCALE GENOMIC DNA]</scope>
    <source>
        <strain evidence="2">DSM 12710 / JCM 10830 / BK20S6-10-b1 / P8</strain>
    </source>
</reference>
<dbReference type="AlphaFoldDB" id="D7DB03"/>
<dbReference type="HOGENOM" id="CLU_1674058_0_0_2"/>
<dbReference type="eggNOG" id="arCOG09847">
    <property type="taxonomic scope" value="Archaea"/>
</dbReference>
<protein>
    <submittedName>
        <fullName evidence="1">Uncharacterized protein</fullName>
    </submittedName>
</protein>